<keyword evidence="7" id="KW-1185">Reference proteome</keyword>
<dbReference type="Pfam" id="PF00126">
    <property type="entry name" value="HTH_1"/>
    <property type="match status" value="1"/>
</dbReference>
<evidence type="ECO:0000313" key="7">
    <source>
        <dbReference type="Proteomes" id="UP000739284"/>
    </source>
</evidence>
<dbReference type="RefSeq" id="WP_217147804.1">
    <property type="nucleotide sequence ID" value="NZ_JAFMOY010000100.1"/>
</dbReference>
<evidence type="ECO:0000256" key="4">
    <source>
        <dbReference type="ARBA" id="ARBA00023163"/>
    </source>
</evidence>
<proteinExistence type="inferred from homology"/>
<evidence type="ECO:0000256" key="3">
    <source>
        <dbReference type="ARBA" id="ARBA00023125"/>
    </source>
</evidence>
<dbReference type="EMBL" id="JAFMOY010000100">
    <property type="protein sequence ID" value="MBU9843812.1"/>
    <property type="molecule type" value="Genomic_DNA"/>
</dbReference>
<evidence type="ECO:0000256" key="1">
    <source>
        <dbReference type="ARBA" id="ARBA00009437"/>
    </source>
</evidence>
<dbReference type="Proteomes" id="UP000739284">
    <property type="component" value="Unassembled WGS sequence"/>
</dbReference>
<organism evidence="6 7">
    <name type="scientific">Rahnella ecdela</name>
    <dbReference type="NCBI Taxonomy" id="2816250"/>
    <lineage>
        <taxon>Bacteria</taxon>
        <taxon>Pseudomonadati</taxon>
        <taxon>Pseudomonadota</taxon>
        <taxon>Gammaproteobacteria</taxon>
        <taxon>Enterobacterales</taxon>
        <taxon>Yersiniaceae</taxon>
        <taxon>Rahnella</taxon>
    </lineage>
</organism>
<dbReference type="PROSITE" id="PS50931">
    <property type="entry name" value="HTH_LYSR"/>
    <property type="match status" value="1"/>
</dbReference>
<comment type="caution">
    <text evidence="6">The sequence shown here is derived from an EMBL/GenBank/DDBJ whole genome shotgun (WGS) entry which is preliminary data.</text>
</comment>
<feature type="domain" description="HTH lysR-type" evidence="5">
    <location>
        <begin position="9"/>
        <end position="66"/>
    </location>
</feature>
<evidence type="ECO:0000313" key="6">
    <source>
        <dbReference type="EMBL" id="MBU9843812.1"/>
    </source>
</evidence>
<dbReference type="PANTHER" id="PTHR30118:SF11">
    <property type="entry name" value="HTH-TYPE TRANSCRIPTIONAL REGULATOR YIDZ"/>
    <property type="match status" value="1"/>
</dbReference>
<protein>
    <submittedName>
        <fullName evidence="6">LysR family transcriptional regulator</fullName>
    </submittedName>
</protein>
<sequence length="300" mass="34669">MALSSPTGFDYNLIPYLITIVETSSMVAAAEVLGVAPSAVSYAVKKLRNHYNDQLFIRRLNGVKPTSLAINLYERYKLINEDITNIMDLSSVTQKTRRKIFIRADPIMELWISDRLISSGLVPEECTLEFRNDAITAEDRVNKIRNFEIDLDIGLQFAGDRNVISETLFEWQYLLICREQHLSIGENLSREQFENEQYVAYGNRFHNTTTLNNLNELVISRNFEPLITSESPLTMLINILYHDLLMFIPSTYFPVLQKKLPIKKVQCDFLPKLNITHLVHMHKKNANDVLLKKIISFLKE</sequence>
<evidence type="ECO:0000259" key="5">
    <source>
        <dbReference type="PROSITE" id="PS50931"/>
    </source>
</evidence>
<evidence type="ECO:0000256" key="2">
    <source>
        <dbReference type="ARBA" id="ARBA00023015"/>
    </source>
</evidence>
<comment type="similarity">
    <text evidence="1">Belongs to the LysR transcriptional regulatory family.</text>
</comment>
<dbReference type="InterPro" id="IPR000847">
    <property type="entry name" value="LysR_HTH_N"/>
</dbReference>
<accession>A0ABS6LB26</accession>
<name>A0ABS6LB26_9GAMM</name>
<dbReference type="InterPro" id="IPR050389">
    <property type="entry name" value="LysR-type_TF"/>
</dbReference>
<reference evidence="6 7" key="1">
    <citation type="submission" date="2021-03" db="EMBL/GenBank/DDBJ databases">
        <title>Five novel Rahnella species.</title>
        <authorList>
            <person name="Brady C."/>
            <person name="Asselin J."/>
            <person name="Beer S."/>
            <person name="Bruberg M.B."/>
            <person name="Crampton B."/>
            <person name="Venter S."/>
            <person name="Arnold D."/>
            <person name="Denman S."/>
        </authorList>
    </citation>
    <scope>NUCLEOTIDE SEQUENCE [LARGE SCALE GENOMIC DNA]</scope>
    <source>
        <strain evidence="6 7">FRB 231</strain>
    </source>
</reference>
<dbReference type="PANTHER" id="PTHR30118">
    <property type="entry name" value="HTH-TYPE TRANSCRIPTIONAL REGULATOR LEUO-RELATED"/>
    <property type="match status" value="1"/>
</dbReference>
<gene>
    <name evidence="6" type="ORF">J1784_02050</name>
</gene>
<keyword evidence="4" id="KW-0804">Transcription</keyword>
<keyword evidence="3" id="KW-0238">DNA-binding</keyword>
<keyword evidence="2" id="KW-0805">Transcription regulation</keyword>